<dbReference type="STRING" id="1423820.FC64_GL000351"/>
<organism evidence="4 5">
    <name type="scientific">Ligilactobacillus araffinosus DSM 20653</name>
    <dbReference type="NCBI Taxonomy" id="1423820"/>
    <lineage>
        <taxon>Bacteria</taxon>
        <taxon>Bacillati</taxon>
        <taxon>Bacillota</taxon>
        <taxon>Bacilli</taxon>
        <taxon>Lactobacillales</taxon>
        <taxon>Lactobacillaceae</taxon>
        <taxon>Ligilactobacillus</taxon>
    </lineage>
</organism>
<keyword evidence="5" id="KW-1185">Reference proteome</keyword>
<comment type="caution">
    <text evidence="4">The sequence shown here is derived from an EMBL/GenBank/DDBJ whole genome shotgun (WGS) entry which is preliminary data.</text>
</comment>
<proteinExistence type="predicted"/>
<dbReference type="EMBL" id="AYYZ01000017">
    <property type="protein sequence ID" value="KRM52600.1"/>
    <property type="molecule type" value="Genomic_DNA"/>
</dbReference>
<accession>A0A0R1ZCP3</accession>
<keyword evidence="1" id="KW-0328">Glycosyltransferase</keyword>
<feature type="domain" description="Glycosyltransferase 2-like" evidence="3">
    <location>
        <begin position="32"/>
        <end position="196"/>
    </location>
</feature>
<evidence type="ECO:0000313" key="5">
    <source>
        <dbReference type="Proteomes" id="UP000051291"/>
    </source>
</evidence>
<reference evidence="4 5" key="1">
    <citation type="journal article" date="2015" name="Genome Announc.">
        <title>Expanding the biotechnology potential of lactobacilli through comparative genomics of 213 strains and associated genera.</title>
        <authorList>
            <person name="Sun Z."/>
            <person name="Harris H.M."/>
            <person name="McCann A."/>
            <person name="Guo C."/>
            <person name="Argimon S."/>
            <person name="Zhang W."/>
            <person name="Yang X."/>
            <person name="Jeffery I.B."/>
            <person name="Cooney J.C."/>
            <person name="Kagawa T.F."/>
            <person name="Liu W."/>
            <person name="Song Y."/>
            <person name="Salvetti E."/>
            <person name="Wrobel A."/>
            <person name="Rasinkangas P."/>
            <person name="Parkhill J."/>
            <person name="Rea M.C."/>
            <person name="O'Sullivan O."/>
            <person name="Ritari J."/>
            <person name="Douillard F.P."/>
            <person name="Paul Ross R."/>
            <person name="Yang R."/>
            <person name="Briner A.E."/>
            <person name="Felis G.E."/>
            <person name="de Vos W.M."/>
            <person name="Barrangou R."/>
            <person name="Klaenhammer T.R."/>
            <person name="Caufield P.W."/>
            <person name="Cui Y."/>
            <person name="Zhang H."/>
            <person name="O'Toole P.W."/>
        </authorList>
    </citation>
    <scope>NUCLEOTIDE SEQUENCE [LARGE SCALE GENOMIC DNA]</scope>
    <source>
        <strain evidence="4 5">DSM 20653</strain>
    </source>
</reference>
<dbReference type="InterPro" id="IPR029044">
    <property type="entry name" value="Nucleotide-diphossugar_trans"/>
</dbReference>
<evidence type="ECO:0000313" key="4">
    <source>
        <dbReference type="EMBL" id="KRM52600.1"/>
    </source>
</evidence>
<gene>
    <name evidence="4" type="ORF">FC64_GL000351</name>
</gene>
<protein>
    <recommendedName>
        <fullName evidence="3">Glycosyltransferase 2-like domain-containing protein</fullName>
    </recommendedName>
</protein>
<evidence type="ECO:0000256" key="1">
    <source>
        <dbReference type="ARBA" id="ARBA00022676"/>
    </source>
</evidence>
<dbReference type="PANTHER" id="PTHR22916">
    <property type="entry name" value="GLYCOSYLTRANSFERASE"/>
    <property type="match status" value="1"/>
</dbReference>
<dbReference type="PANTHER" id="PTHR22916:SF51">
    <property type="entry name" value="GLYCOSYLTRANSFERASE EPSH-RELATED"/>
    <property type="match status" value="1"/>
</dbReference>
<dbReference type="Gene3D" id="3.90.550.10">
    <property type="entry name" value="Spore Coat Polysaccharide Biosynthesis Protein SpsA, Chain A"/>
    <property type="match status" value="1"/>
</dbReference>
<dbReference type="SUPFAM" id="SSF53448">
    <property type="entry name" value="Nucleotide-diphospho-sugar transferases"/>
    <property type="match status" value="1"/>
</dbReference>
<dbReference type="Proteomes" id="UP000051291">
    <property type="component" value="Unassembled WGS sequence"/>
</dbReference>
<dbReference type="CDD" id="cd00761">
    <property type="entry name" value="Glyco_tranf_GTA_type"/>
    <property type="match status" value="1"/>
</dbReference>
<sequence>MHNNGYIPHYSDDYLIIDFVKPIRRKINLLLSIIVPFYNTEKYLQKTLKSIQNQTFTDFECLMINDGSTDTSVKIAQSFAKDDSRFKLFSNFHAGLASALNLALSHVSGNYITFCDSDDFLEPDAYQHLVPLIDQAPDLIISNLYFEKYNQPIYSSNYHFHNLLNIEEIINTFPLIYRQQMMYYNTNKIYRRELVNNLHFHNLTVGLDTIFNYQVFSRCQTIFFNPHPYYHYLQRKGSLVNHFDSQRLTIREKETAALKTLLHNWHAAYTDQLLNEEWFNTLANVIANIYAPLQNGRSMELSERLYFLNLYLTKCLKKIDLNLITPDQLSFIHQIKKCVDNHNDKILYKKYSLS</sequence>
<dbReference type="AlphaFoldDB" id="A0A0R1ZCP3"/>
<keyword evidence="2" id="KW-0808">Transferase</keyword>
<dbReference type="PATRIC" id="fig|1423820.4.peg.350"/>
<dbReference type="Pfam" id="PF00535">
    <property type="entry name" value="Glycos_transf_2"/>
    <property type="match status" value="1"/>
</dbReference>
<dbReference type="GO" id="GO:0016757">
    <property type="term" value="F:glycosyltransferase activity"/>
    <property type="evidence" value="ECO:0007669"/>
    <property type="project" value="UniProtKB-KW"/>
</dbReference>
<evidence type="ECO:0000259" key="3">
    <source>
        <dbReference type="Pfam" id="PF00535"/>
    </source>
</evidence>
<evidence type="ECO:0000256" key="2">
    <source>
        <dbReference type="ARBA" id="ARBA00022679"/>
    </source>
</evidence>
<dbReference type="InterPro" id="IPR001173">
    <property type="entry name" value="Glyco_trans_2-like"/>
</dbReference>
<name>A0A0R1ZCP3_9LACO</name>